<reference evidence="1 2" key="1">
    <citation type="journal article" date="2017" name="Sci. Rep.">
        <title>Revealing the Saline Adaptation Strategies of the Halophilic Bacterium Halomonas beimenensis through High-throughput Omics and Transposon Mutagenesis Approaches.</title>
        <authorList>
            <person name="Chen Y.H."/>
            <person name="Lin S.S."/>
            <person name="Shyu Y.T."/>
        </authorList>
    </citation>
    <scope>NUCLEOTIDE SEQUENCE [LARGE SCALE GENOMIC DNA]</scope>
    <source>
        <strain evidence="1 2">NTU-111</strain>
    </source>
</reference>
<dbReference type="AlphaFoldDB" id="A0A291P3G0"/>
<name>A0A291P3G0_9GAMM</name>
<evidence type="ECO:0000313" key="2">
    <source>
        <dbReference type="Proteomes" id="UP000219993"/>
    </source>
</evidence>
<dbReference type="Proteomes" id="UP000219993">
    <property type="component" value="Chromosome"/>
</dbReference>
<accession>A0A291P3G0</accession>
<proteinExistence type="predicted"/>
<evidence type="ECO:0008006" key="3">
    <source>
        <dbReference type="Google" id="ProtNLM"/>
    </source>
</evidence>
<dbReference type="EMBL" id="CP021435">
    <property type="protein sequence ID" value="ATJ81433.1"/>
    <property type="molecule type" value="Genomic_DNA"/>
</dbReference>
<keyword evidence="2" id="KW-1185">Reference proteome</keyword>
<organism evidence="1 2">
    <name type="scientific">Halomonas beimenensis</name>
    <dbReference type="NCBI Taxonomy" id="475662"/>
    <lineage>
        <taxon>Bacteria</taxon>
        <taxon>Pseudomonadati</taxon>
        <taxon>Pseudomonadota</taxon>
        <taxon>Gammaproteobacteria</taxon>
        <taxon>Oceanospirillales</taxon>
        <taxon>Halomonadaceae</taxon>
        <taxon>Halomonas</taxon>
    </lineage>
</organism>
<dbReference type="RefSeq" id="WP_153045755.1">
    <property type="nucleotide sequence ID" value="NZ_CP021435.1"/>
</dbReference>
<dbReference type="KEGG" id="hbe:BEI_0446"/>
<dbReference type="OrthoDB" id="6878627at2"/>
<evidence type="ECO:0000313" key="1">
    <source>
        <dbReference type="EMBL" id="ATJ81433.1"/>
    </source>
</evidence>
<protein>
    <recommendedName>
        <fullName evidence="3">DUF4365 domain-containing protein</fullName>
    </recommendedName>
</protein>
<gene>
    <name evidence="1" type="ORF">BEI_0446</name>
</gene>
<sequence length="495" mass="56057">MVANKSLVDKMGWDFIVEFPFVPGCSLIDVHKSAAECKVQVKATRGRSKKIDISLSNLRRLATTPSPAFYVFIEFDGKEEAQRIYVLHVDESLAFKILKRVYKEIDAGNEDRLHKRKMTIRYSEEHRLESVSGKDLKDKLLGDIGGDFSAYVEKKKEYLQSAGFESGKVTIDFQTNGVESVKSLIEMSLGADREVDVDKITGFKKRFGYKEKDPMLDSQGGKLKMQDVKPAAQCRLVFKDKKIAPGFSFPCKFFTTPINQFVPDEMKAARVEGEFFEVFIYPHLGKANCSFSLDAEKFLSLSDLYSVLSVMQWVGEDGKLLYCDLVFDAESKMGFNVCGKEMGVSYLKEIEAVRKIISVVADFGLSSEVSARLVDLVEYKDHIIEFAEYWSGNDRDINVEFRLNDESLDIDAPVVCVLISTAPVGNYKLGAFYTLQGEACKKDNGVYALKDRRLVLEEKMAVKQGEAVKQEDLDEEKRRIEEKYHKQGCHVIVIE</sequence>